<feature type="compositionally biased region" description="Pro residues" evidence="12">
    <location>
        <begin position="867"/>
        <end position="879"/>
    </location>
</feature>
<evidence type="ECO:0000256" key="7">
    <source>
        <dbReference type="ARBA" id="ARBA00022840"/>
    </source>
</evidence>
<dbReference type="InterPro" id="IPR001294">
    <property type="entry name" value="Phytochrome"/>
</dbReference>
<dbReference type="InterPro" id="IPR036890">
    <property type="entry name" value="HATPase_C_sf"/>
</dbReference>
<dbReference type="SMART" id="SM00387">
    <property type="entry name" value="HATPase_c"/>
    <property type="match status" value="1"/>
</dbReference>
<feature type="compositionally biased region" description="Basic and acidic residues" evidence="12">
    <location>
        <begin position="793"/>
        <end position="804"/>
    </location>
</feature>
<protein>
    <submittedName>
        <fullName evidence="15">Uncharacterized protein</fullName>
    </submittedName>
</protein>
<evidence type="ECO:0000256" key="2">
    <source>
        <dbReference type="ARBA" id="ARBA00022553"/>
    </source>
</evidence>
<evidence type="ECO:0000313" key="16">
    <source>
        <dbReference type="Proteomes" id="UP000235786"/>
    </source>
</evidence>
<dbReference type="SUPFAM" id="SSF52172">
    <property type="entry name" value="CheY-like"/>
    <property type="match status" value="1"/>
</dbReference>
<evidence type="ECO:0000259" key="13">
    <source>
        <dbReference type="PROSITE" id="PS50046"/>
    </source>
</evidence>
<dbReference type="Pfam" id="PF00072">
    <property type="entry name" value="Response_reg"/>
    <property type="match status" value="1"/>
</dbReference>
<keyword evidence="9" id="KW-0902">Two-component regulatory system</keyword>
<evidence type="ECO:0000256" key="6">
    <source>
        <dbReference type="ARBA" id="ARBA00022777"/>
    </source>
</evidence>
<dbReference type="STRING" id="1149755.A0A2J6R2Q9"/>
<feature type="compositionally biased region" description="Low complexity" evidence="12">
    <location>
        <begin position="880"/>
        <end position="889"/>
    </location>
</feature>
<evidence type="ECO:0000256" key="3">
    <source>
        <dbReference type="ARBA" id="ARBA00022606"/>
    </source>
</evidence>
<proteinExistence type="predicted"/>
<feature type="domain" description="Phytochrome chromophore attachment site" evidence="13">
    <location>
        <begin position="320"/>
        <end position="482"/>
    </location>
</feature>
<feature type="compositionally biased region" description="Basic and acidic residues" evidence="12">
    <location>
        <begin position="76"/>
        <end position="91"/>
    </location>
</feature>
<keyword evidence="8" id="KW-0157">Chromophore</keyword>
<keyword evidence="5" id="KW-0547">Nucleotide-binding</keyword>
<dbReference type="GO" id="GO:0000160">
    <property type="term" value="P:phosphorelay signal transduction system"/>
    <property type="evidence" value="ECO:0007669"/>
    <property type="project" value="UniProtKB-KW"/>
</dbReference>
<keyword evidence="4" id="KW-0808">Transferase</keyword>
<feature type="modified residue" description="4-aspartylphosphate" evidence="11">
    <location>
        <position position="1004"/>
    </location>
</feature>
<dbReference type="Proteomes" id="UP000235786">
    <property type="component" value="Unassembled WGS sequence"/>
</dbReference>
<dbReference type="PRINTS" id="PR01033">
    <property type="entry name" value="PHYTOCHROME"/>
</dbReference>
<feature type="region of interest" description="Disordered" evidence="12">
    <location>
        <begin position="781"/>
        <end position="804"/>
    </location>
</feature>
<dbReference type="InterPro" id="IPR013515">
    <property type="entry name" value="Phytochrome_cen-reg"/>
</dbReference>
<dbReference type="InterPro" id="IPR029016">
    <property type="entry name" value="GAF-like_dom_sf"/>
</dbReference>
<dbReference type="GO" id="GO:0016301">
    <property type="term" value="F:kinase activity"/>
    <property type="evidence" value="ECO:0007669"/>
    <property type="project" value="UniProtKB-KW"/>
</dbReference>
<dbReference type="InterPro" id="IPR013654">
    <property type="entry name" value="PAS_2"/>
</dbReference>
<evidence type="ECO:0000259" key="14">
    <source>
        <dbReference type="PROSITE" id="PS50110"/>
    </source>
</evidence>
<dbReference type="InterPro" id="IPR001789">
    <property type="entry name" value="Sig_transdc_resp-reg_receiver"/>
</dbReference>
<name>A0A2J6R2Q9_HYAVF</name>
<dbReference type="CDD" id="cd17546">
    <property type="entry name" value="REC_hyHK_CKI1_RcsC-like"/>
    <property type="match status" value="1"/>
</dbReference>
<feature type="compositionally biased region" description="Basic and acidic residues" evidence="12">
    <location>
        <begin position="13"/>
        <end position="23"/>
    </location>
</feature>
<feature type="compositionally biased region" description="Pro residues" evidence="12">
    <location>
        <begin position="890"/>
        <end position="904"/>
    </location>
</feature>
<dbReference type="InterPro" id="IPR016132">
    <property type="entry name" value="Phyto_chromo_attachment"/>
</dbReference>
<dbReference type="Gene3D" id="3.30.565.10">
    <property type="entry name" value="Histidine kinase-like ATPase, C-terminal domain"/>
    <property type="match status" value="1"/>
</dbReference>
<feature type="region of interest" description="Disordered" evidence="12">
    <location>
        <begin position="1"/>
        <end position="97"/>
    </location>
</feature>
<dbReference type="GO" id="GO:0006355">
    <property type="term" value="P:regulation of DNA-templated transcription"/>
    <property type="evidence" value="ECO:0007669"/>
    <property type="project" value="InterPro"/>
</dbReference>
<dbReference type="Gene3D" id="3.30.450.270">
    <property type="match status" value="1"/>
</dbReference>
<evidence type="ECO:0000256" key="5">
    <source>
        <dbReference type="ARBA" id="ARBA00022741"/>
    </source>
</evidence>
<dbReference type="Gene3D" id="3.40.50.2300">
    <property type="match status" value="1"/>
</dbReference>
<dbReference type="SUPFAM" id="SSF55781">
    <property type="entry name" value="GAF domain-like"/>
    <property type="match status" value="2"/>
</dbReference>
<evidence type="ECO:0000256" key="9">
    <source>
        <dbReference type="ARBA" id="ARBA00023012"/>
    </source>
</evidence>
<dbReference type="PROSITE" id="PS50046">
    <property type="entry name" value="PHYTOCHROME_2"/>
    <property type="match status" value="1"/>
</dbReference>
<sequence>MRQLLNRKSANRLADREIPDSKPRILQPASDLGGERRVFPLRSPRSNVDVRGSTLNTKTDTSHNRLSVPPRTTSAETRDTDGRRKVSERSHFVSANSEPPRVITGVVANDGSAVYRRCEDEPIHTPGAIQSFGALLGLKYSNSGNLEVRIASENSRKVLGYGPEQLFALPSFLEILKHDVRDEMVARTKLALSNPDEIKQETRLDVFQIVLTFPYEPDLRLWCALHPAPNSKGLVICEFEEYSDAFFRKEVGADKILPVKPVGFMDFDVSPEEFRKSTTRASKPLGVLEIAQQVNNKEFSSLDLFNALTQAQQQISASTSLQPLLEVLVGIISELTGFHRVMAYRFDAQKNGCVDAEHLNPQACTDMFRGMHYPASDIPTQARELYKINRIRILYDRDAKTARLVCRNEKDFERPLDLTHSYLRAMSPVHNKYLANMAVRSTMSISIIINSELWGLIACHGYGDVGMRVSLPIREICRSIGECAGVHIHRILMQQRFEARRPSPNVNASSGNPASFLASSSADLLKLVDADFALLSIDDKTRTIGKLDPYREATAILSYLQSCQFNNLRCSTNITADFPGLSYAPGLKTICGLLFIPLNVGGGNDFLVFFRKGQQKHVKWAGNPHEKIFKAGSEYLEPRGSFQRWVETIEGTSREWTDDQLDTASLLGMLYAQYGRFKLSEAEEMSKLKDRLQKDAQRNGFDLTISITNQLPGMVKGEPNGLRQLIIYFTSNAFKRSQSVKVVINLIGTKDDKSLIGLSFQDDSPSMSEEQLDETFQEFERAQTEENWPTTAKEPDTNSPDENRDQTDLAAAARYVGKLEGQIYVTSEQSKGNTFNVELPFYHALPSAHTGKPRKLRNLFLQSGGPPKAPAPSTAPPMKSPNQKSSQRLPPSPGPPSSPFPPRINIPHSEEDHDVTANGYLHALDGHVAEDLSTPADTDQTDDLTSPASARLNILIAEDNPLNARAMDKELSLRGHTVAVASDGQECHDWYAANPAKFDVILMDMKMPSVNGVLATRMIRFLEKESKLGRDKSESHRLRDSQSSSSHRVPIIAVSASLYEASRFDYIQDGFDGWILKPIDFKKLDLILQGIKSPKSRRDLLYGAGKWEQGGWLLP</sequence>
<dbReference type="PANTHER" id="PTHR43065:SF10">
    <property type="entry name" value="PEROXIDE STRESS-ACTIVATED HISTIDINE KINASE MAK3"/>
    <property type="match status" value="1"/>
</dbReference>
<dbReference type="PROSITE" id="PS50110">
    <property type="entry name" value="RESPONSE_REGULATORY"/>
    <property type="match status" value="1"/>
</dbReference>
<dbReference type="SUPFAM" id="SSF55874">
    <property type="entry name" value="ATPase domain of HSP90 chaperone/DNA topoisomerase II/histidine kinase"/>
    <property type="match status" value="1"/>
</dbReference>
<keyword evidence="10" id="KW-0675">Receptor</keyword>
<evidence type="ECO:0000256" key="12">
    <source>
        <dbReference type="SAM" id="MobiDB-lite"/>
    </source>
</evidence>
<reference evidence="15 16" key="1">
    <citation type="submission" date="2016-04" db="EMBL/GenBank/DDBJ databases">
        <title>A degradative enzymes factory behind the ericoid mycorrhizal symbiosis.</title>
        <authorList>
            <consortium name="DOE Joint Genome Institute"/>
            <person name="Martino E."/>
            <person name="Morin E."/>
            <person name="Grelet G."/>
            <person name="Kuo A."/>
            <person name="Kohler A."/>
            <person name="Daghino S."/>
            <person name="Barry K."/>
            <person name="Choi C."/>
            <person name="Cichocki N."/>
            <person name="Clum A."/>
            <person name="Copeland A."/>
            <person name="Hainaut M."/>
            <person name="Haridas S."/>
            <person name="Labutti K."/>
            <person name="Lindquist E."/>
            <person name="Lipzen A."/>
            <person name="Khouja H.-R."/>
            <person name="Murat C."/>
            <person name="Ohm R."/>
            <person name="Olson A."/>
            <person name="Spatafora J."/>
            <person name="Veneault-Fourrey C."/>
            <person name="Henrissat B."/>
            <person name="Grigoriev I."/>
            <person name="Martin F."/>
            <person name="Perotto S."/>
        </authorList>
    </citation>
    <scope>NUCLEOTIDE SEQUENCE [LARGE SCALE GENOMIC DNA]</scope>
    <source>
        <strain evidence="15 16">F</strain>
    </source>
</reference>
<dbReference type="Pfam" id="PF01590">
    <property type="entry name" value="GAF"/>
    <property type="match status" value="1"/>
</dbReference>
<dbReference type="Gene3D" id="3.30.450.40">
    <property type="match status" value="1"/>
</dbReference>
<dbReference type="InterPro" id="IPR043150">
    <property type="entry name" value="Phytochrome_PHY_sf"/>
</dbReference>
<feature type="domain" description="Response regulatory" evidence="14">
    <location>
        <begin position="953"/>
        <end position="1092"/>
    </location>
</feature>
<keyword evidence="1" id="KW-0600">Photoreceptor protein</keyword>
<gene>
    <name evidence="15" type="ORF">L207DRAFT_640044</name>
</gene>
<dbReference type="InterPro" id="IPR035965">
    <property type="entry name" value="PAS-like_dom_sf"/>
</dbReference>
<keyword evidence="16" id="KW-1185">Reference proteome</keyword>
<keyword evidence="2 11" id="KW-0597">Phosphoprotein</keyword>
<dbReference type="GO" id="GO:0009881">
    <property type="term" value="F:photoreceptor activity"/>
    <property type="evidence" value="ECO:0007669"/>
    <property type="project" value="UniProtKB-KW"/>
</dbReference>
<evidence type="ECO:0000256" key="11">
    <source>
        <dbReference type="PROSITE-ProRule" id="PRU00169"/>
    </source>
</evidence>
<dbReference type="SUPFAM" id="SSF55785">
    <property type="entry name" value="PYP-like sensor domain (PAS domain)"/>
    <property type="match status" value="1"/>
</dbReference>
<dbReference type="InterPro" id="IPR003018">
    <property type="entry name" value="GAF"/>
</dbReference>
<dbReference type="SMART" id="SM00448">
    <property type="entry name" value="REC"/>
    <property type="match status" value="1"/>
</dbReference>
<dbReference type="Gene3D" id="3.30.450.20">
    <property type="entry name" value="PAS domain"/>
    <property type="match status" value="2"/>
</dbReference>
<dbReference type="GO" id="GO:0009584">
    <property type="term" value="P:detection of visible light"/>
    <property type="evidence" value="ECO:0007669"/>
    <property type="project" value="InterPro"/>
</dbReference>
<dbReference type="Pfam" id="PF02518">
    <property type="entry name" value="HATPase_c"/>
    <property type="match status" value="1"/>
</dbReference>
<evidence type="ECO:0000313" key="15">
    <source>
        <dbReference type="EMBL" id="PMD32814.1"/>
    </source>
</evidence>
<keyword evidence="3" id="KW-0716">Sensory transduction</keyword>
<evidence type="ECO:0000256" key="1">
    <source>
        <dbReference type="ARBA" id="ARBA00022543"/>
    </source>
</evidence>
<keyword evidence="7" id="KW-0067">ATP-binding</keyword>
<dbReference type="InterPro" id="IPR003594">
    <property type="entry name" value="HATPase_dom"/>
</dbReference>
<dbReference type="AlphaFoldDB" id="A0A2J6R2Q9"/>
<dbReference type="EMBL" id="KZ613958">
    <property type="protein sequence ID" value="PMD32814.1"/>
    <property type="molecule type" value="Genomic_DNA"/>
</dbReference>
<dbReference type="OrthoDB" id="2015534at2759"/>
<dbReference type="PANTHER" id="PTHR43065">
    <property type="entry name" value="SENSOR HISTIDINE KINASE"/>
    <property type="match status" value="1"/>
</dbReference>
<accession>A0A2J6R2Q9</accession>
<feature type="region of interest" description="Disordered" evidence="12">
    <location>
        <begin position="858"/>
        <end position="910"/>
    </location>
</feature>
<dbReference type="GO" id="GO:0005524">
    <property type="term" value="F:ATP binding"/>
    <property type="evidence" value="ECO:0007669"/>
    <property type="project" value="UniProtKB-KW"/>
</dbReference>
<dbReference type="Pfam" id="PF00360">
    <property type="entry name" value="PHY"/>
    <property type="match status" value="1"/>
</dbReference>
<dbReference type="InterPro" id="IPR011006">
    <property type="entry name" value="CheY-like_superfamily"/>
</dbReference>
<evidence type="ECO:0000256" key="10">
    <source>
        <dbReference type="ARBA" id="ARBA00023170"/>
    </source>
</evidence>
<evidence type="ECO:0000256" key="8">
    <source>
        <dbReference type="ARBA" id="ARBA00022991"/>
    </source>
</evidence>
<evidence type="ECO:0000256" key="4">
    <source>
        <dbReference type="ARBA" id="ARBA00022679"/>
    </source>
</evidence>
<organism evidence="15 16">
    <name type="scientific">Hyaloscypha variabilis (strain UAMH 11265 / GT02V1 / F)</name>
    <name type="common">Meliniomyces variabilis</name>
    <dbReference type="NCBI Taxonomy" id="1149755"/>
    <lineage>
        <taxon>Eukaryota</taxon>
        <taxon>Fungi</taxon>
        <taxon>Dikarya</taxon>
        <taxon>Ascomycota</taxon>
        <taxon>Pezizomycotina</taxon>
        <taxon>Leotiomycetes</taxon>
        <taxon>Helotiales</taxon>
        <taxon>Hyaloscyphaceae</taxon>
        <taxon>Hyaloscypha</taxon>
        <taxon>Hyaloscypha variabilis</taxon>
    </lineage>
</organism>
<keyword evidence="6" id="KW-0418">Kinase</keyword>
<dbReference type="Pfam" id="PF08446">
    <property type="entry name" value="PAS_2"/>
    <property type="match status" value="1"/>
</dbReference>